<dbReference type="KEGG" id="oan:Oant_1160"/>
<dbReference type="RefSeq" id="WP_012091301.1">
    <property type="nucleotide sequence ID" value="NC_009667.1"/>
</dbReference>
<keyword evidence="2" id="KW-1185">Reference proteome</keyword>
<name>A6WY24_BRUA4</name>
<dbReference type="AlphaFoldDB" id="A6WY24"/>
<reference evidence="1 2" key="1">
    <citation type="journal article" date="2011" name="J. Bacteriol.">
        <title>Genome of Ochrobactrum anthropi ATCC 49188 T, a versatile opportunistic pathogen and symbiont of several eukaryotic hosts.</title>
        <authorList>
            <person name="Chain P.S."/>
            <person name="Lang D.M."/>
            <person name="Comerci D.J."/>
            <person name="Malfatti S.A."/>
            <person name="Vergez L.M."/>
            <person name="Shin M."/>
            <person name="Ugalde R.A."/>
            <person name="Garcia E."/>
            <person name="Tolmasky M.E."/>
        </authorList>
    </citation>
    <scope>NUCLEOTIDE SEQUENCE [LARGE SCALE GENOMIC DNA]</scope>
    <source>
        <strain evidence="2">ATCC 49188 / DSM 6882 / CCUG 24695 / JCM 21032 / LMG 3331 / NBRC 15819 / NCTC 12168 / Alc 37</strain>
    </source>
</reference>
<gene>
    <name evidence="1" type="ordered locus">Oant_1160</name>
</gene>
<evidence type="ECO:0000313" key="2">
    <source>
        <dbReference type="Proteomes" id="UP000002301"/>
    </source>
</evidence>
<organism evidence="1 2">
    <name type="scientific">Brucella anthropi (strain ATCC 49188 / DSM 6882 / CCUG 24695 / JCM 21032 / LMG 3331 / NBRC 15819 / NCTC 12168 / Alc 37)</name>
    <name type="common">Ochrobactrum anthropi</name>
    <dbReference type="NCBI Taxonomy" id="439375"/>
    <lineage>
        <taxon>Bacteria</taxon>
        <taxon>Pseudomonadati</taxon>
        <taxon>Pseudomonadota</taxon>
        <taxon>Alphaproteobacteria</taxon>
        <taxon>Hyphomicrobiales</taxon>
        <taxon>Brucellaceae</taxon>
        <taxon>Brucella/Ochrobactrum group</taxon>
        <taxon>Brucella</taxon>
    </lineage>
</organism>
<dbReference type="STRING" id="439375.Oant_1160"/>
<accession>A6WY24</accession>
<proteinExistence type="predicted"/>
<evidence type="ECO:0000313" key="1">
    <source>
        <dbReference type="EMBL" id="ABS13878.1"/>
    </source>
</evidence>
<dbReference type="HOGENOM" id="CLU_1194049_0_0_5"/>
<protein>
    <submittedName>
        <fullName evidence="1">Uncharacterized protein</fullName>
    </submittedName>
</protein>
<dbReference type="EMBL" id="CP000758">
    <property type="protein sequence ID" value="ABS13878.1"/>
    <property type="molecule type" value="Genomic_DNA"/>
</dbReference>
<sequence length="224" mass="25196">MTRRRWYDVEWSISASSLAQKLMAHSFRAGSDDGFVLDQLRDDFISGSYFERIQQVEKVTDPFGQEYSYARTEFRRSAFRISEGASGLELIDPNRSAQRLISRLLEASNFDLTLKNIDVDPYKWGRAFQTRSPEASRLEFMQIGGIGLPNGSEATVIVKGSKDVALAAFGLIGDVKSFSVEKVRLRYDRSPGIIALSNKAGVHLNVPSEKEVLPDLRRSLLDVR</sequence>
<dbReference type="Proteomes" id="UP000002301">
    <property type="component" value="Chromosome 1"/>
</dbReference>